<dbReference type="AlphaFoldDB" id="A0A3S0N5W5"/>
<evidence type="ECO:0000313" key="2">
    <source>
        <dbReference type="Proteomes" id="UP000276953"/>
    </source>
</evidence>
<dbReference type="Proteomes" id="UP000276953">
    <property type="component" value="Unassembled WGS sequence"/>
</dbReference>
<dbReference type="SUPFAM" id="SSF48452">
    <property type="entry name" value="TPR-like"/>
    <property type="match status" value="1"/>
</dbReference>
<reference evidence="1 2" key="1">
    <citation type="submission" date="2018-12" db="EMBL/GenBank/DDBJ databases">
        <title>Draft Genome Sequence of Chryseobacterium arthrosphaerae strain ED882-96 Isolated from the Blood of a Patient with Liver Cirrhosis in Taiwan.</title>
        <authorList>
            <person name="Lin J.-N."/>
            <person name="Lai C.-H."/>
            <person name="Yang C.-H."/>
            <person name="Huang Y.-H."/>
        </authorList>
    </citation>
    <scope>NUCLEOTIDE SEQUENCE [LARGE SCALE GENOMIC DNA]</scope>
    <source>
        <strain evidence="1 2">ED882-96</strain>
    </source>
</reference>
<protein>
    <recommendedName>
        <fullName evidence="3">Tetratricopeptide repeat protein</fullName>
    </recommendedName>
</protein>
<dbReference type="InterPro" id="IPR011990">
    <property type="entry name" value="TPR-like_helical_dom_sf"/>
</dbReference>
<comment type="caution">
    <text evidence="1">The sequence shown here is derived from an EMBL/GenBank/DDBJ whole genome shotgun (WGS) entry which is preliminary data.</text>
</comment>
<name>A0A3S0N5W5_9FLAO</name>
<proteinExistence type="predicted"/>
<accession>A0A3S0N5W5</accession>
<evidence type="ECO:0008006" key="3">
    <source>
        <dbReference type="Google" id="ProtNLM"/>
    </source>
</evidence>
<organism evidence="1 2">
    <name type="scientific">Chryseobacterium arthrosphaerae</name>
    <dbReference type="NCBI Taxonomy" id="651561"/>
    <lineage>
        <taxon>Bacteria</taxon>
        <taxon>Pseudomonadati</taxon>
        <taxon>Bacteroidota</taxon>
        <taxon>Flavobacteriia</taxon>
        <taxon>Flavobacteriales</taxon>
        <taxon>Weeksellaceae</taxon>
        <taxon>Chryseobacterium group</taxon>
        <taxon>Chryseobacterium</taxon>
    </lineage>
</organism>
<evidence type="ECO:0000313" key="1">
    <source>
        <dbReference type="EMBL" id="RTZ50295.1"/>
    </source>
</evidence>
<dbReference type="EMBL" id="RYFC01000001">
    <property type="protein sequence ID" value="RTZ50295.1"/>
    <property type="molecule type" value="Genomic_DNA"/>
</dbReference>
<dbReference type="Gene3D" id="1.25.40.10">
    <property type="entry name" value="Tetratricopeptide repeat domain"/>
    <property type="match status" value="1"/>
</dbReference>
<sequence length="70" mass="8102">MNPNSAHIYYNWAKGLDSLHEIIKDKQILFESVSMYKKAREIDPKNINILNNLGIAIRELAIYGNEENIL</sequence>
<gene>
    <name evidence="1" type="ORF">EJ377_10605</name>
</gene>